<feature type="compositionally biased region" description="Low complexity" evidence="11">
    <location>
        <begin position="320"/>
        <end position="340"/>
    </location>
</feature>
<dbReference type="GO" id="GO:0005886">
    <property type="term" value="C:plasma membrane"/>
    <property type="evidence" value="ECO:0007669"/>
    <property type="project" value="UniProtKB-SubCell"/>
</dbReference>
<evidence type="ECO:0000313" key="14">
    <source>
        <dbReference type="EMBL" id="CAD7283096.1"/>
    </source>
</evidence>
<comment type="subcellular location">
    <subcellularLocation>
        <location evidence="1">Cell membrane</location>
        <topology evidence="1">Multi-pass membrane protein</topology>
    </subcellularLocation>
</comment>
<feature type="region of interest" description="Disordered" evidence="11">
    <location>
        <begin position="319"/>
        <end position="388"/>
    </location>
</feature>
<dbReference type="InterPro" id="IPR017452">
    <property type="entry name" value="GPCR_Rhodpsn_7TM"/>
</dbReference>
<feature type="transmembrane region" description="Helical" evidence="12">
    <location>
        <begin position="106"/>
        <end position="129"/>
    </location>
</feature>
<feature type="transmembrane region" description="Helical" evidence="12">
    <location>
        <begin position="232"/>
        <end position="255"/>
    </location>
</feature>
<reference evidence="14" key="1">
    <citation type="submission" date="2020-11" db="EMBL/GenBank/DDBJ databases">
        <authorList>
            <person name="Tran Van P."/>
        </authorList>
    </citation>
    <scope>NUCLEOTIDE SEQUENCE</scope>
</reference>
<feature type="non-terminal residue" evidence="14">
    <location>
        <position position="1"/>
    </location>
</feature>
<sequence length="413" mass="45913">MRDSWNLVTIIALSRCRKLRVNATTKFVLSLCVTDLIFCGFNLPLTAVRYIREEWIFGETLCTLFPFFFYSNVSASLLCMVAITVNRYILISRQHLYDKVFRPLHVYLMVASTWLISFGMMAPPLFGWWGRLGLDPPTFSCTILKKNGRSPKSMLFIVGFLIPCLVIVASYGSILYRVRKSHHNSMGSSSRKRKSEEWRLTKMMIAIFCAFLGCFLPLMIVNVADDHVTVPWIHVIASVLAWGSSVINPFIYAFSNRQYRNAFQKLLCPHWPVILGGSGGGGGGCGGGGPGATNNRPSHTPSQSGRTLMTECIGQHQILTMAPTTNSTTPTTSIVGTTTPRLSAVALAARLPSPVREDDENQRSKSTDEERDDDDDDDDDERDPAPEVAVVFSPANGTVNFVHQNNVQYCIHS</sequence>
<feature type="transmembrane region" description="Helical" evidence="12">
    <location>
        <begin position="199"/>
        <end position="220"/>
    </location>
</feature>
<feature type="transmembrane region" description="Helical" evidence="12">
    <location>
        <begin position="67"/>
        <end position="85"/>
    </location>
</feature>
<evidence type="ECO:0000256" key="7">
    <source>
        <dbReference type="ARBA" id="ARBA00023136"/>
    </source>
</evidence>
<comment type="similarity">
    <text evidence="2 10">Belongs to the G-protein coupled receptor 1 family.</text>
</comment>
<keyword evidence="7 12" id="KW-0472">Membrane</keyword>
<keyword evidence="15" id="KW-1185">Reference proteome</keyword>
<dbReference type="OrthoDB" id="6117944at2759"/>
<name>A0A7R9C019_9CRUS</name>
<evidence type="ECO:0000256" key="2">
    <source>
        <dbReference type="ARBA" id="ARBA00010663"/>
    </source>
</evidence>
<evidence type="ECO:0000256" key="9">
    <source>
        <dbReference type="ARBA" id="ARBA00023224"/>
    </source>
</evidence>
<accession>A0A7R9C019</accession>
<feature type="domain" description="G-protein coupled receptors family 1 profile" evidence="13">
    <location>
        <begin position="5"/>
        <end position="252"/>
    </location>
</feature>
<dbReference type="InterPro" id="IPR000276">
    <property type="entry name" value="GPCR_Rhodpsn"/>
</dbReference>
<dbReference type="PANTHER" id="PTHR24228">
    <property type="entry name" value="B2 BRADYKININ RECEPTOR/ANGIOTENSIN II RECEPTOR"/>
    <property type="match status" value="1"/>
</dbReference>
<keyword evidence="8 10" id="KW-0675">Receptor</keyword>
<dbReference type="PANTHER" id="PTHR24228:SF71">
    <property type="entry name" value="PROTEIN TRAPPED IN ENDODERM-1"/>
    <property type="match status" value="1"/>
</dbReference>
<dbReference type="Pfam" id="PF00001">
    <property type="entry name" value="7tm_1"/>
    <property type="match status" value="1"/>
</dbReference>
<dbReference type="Proteomes" id="UP000678499">
    <property type="component" value="Unassembled WGS sequence"/>
</dbReference>
<evidence type="ECO:0000256" key="11">
    <source>
        <dbReference type="SAM" id="MobiDB-lite"/>
    </source>
</evidence>
<dbReference type="PROSITE" id="PS00237">
    <property type="entry name" value="G_PROTEIN_RECEP_F1_1"/>
    <property type="match status" value="1"/>
</dbReference>
<gene>
    <name evidence="14" type="ORF">NMOB1V02_LOCUS10714</name>
</gene>
<evidence type="ECO:0000256" key="8">
    <source>
        <dbReference type="ARBA" id="ARBA00023170"/>
    </source>
</evidence>
<dbReference type="EMBL" id="CAJPEX010004810">
    <property type="protein sequence ID" value="CAG0923248.1"/>
    <property type="molecule type" value="Genomic_DNA"/>
</dbReference>
<dbReference type="PROSITE" id="PS50262">
    <property type="entry name" value="G_PROTEIN_RECEP_F1_2"/>
    <property type="match status" value="1"/>
</dbReference>
<evidence type="ECO:0000256" key="5">
    <source>
        <dbReference type="ARBA" id="ARBA00022989"/>
    </source>
</evidence>
<evidence type="ECO:0000256" key="10">
    <source>
        <dbReference type="RuleBase" id="RU000688"/>
    </source>
</evidence>
<evidence type="ECO:0000259" key="13">
    <source>
        <dbReference type="PROSITE" id="PS50262"/>
    </source>
</evidence>
<evidence type="ECO:0000256" key="12">
    <source>
        <dbReference type="SAM" id="Phobius"/>
    </source>
</evidence>
<protein>
    <recommendedName>
        <fullName evidence="13">G-protein coupled receptors family 1 profile domain-containing protein</fullName>
    </recommendedName>
</protein>
<dbReference type="AlphaFoldDB" id="A0A7R9C019"/>
<feature type="compositionally biased region" description="Polar residues" evidence="11">
    <location>
        <begin position="292"/>
        <end position="306"/>
    </location>
</feature>
<feature type="compositionally biased region" description="Acidic residues" evidence="11">
    <location>
        <begin position="369"/>
        <end position="382"/>
    </location>
</feature>
<organism evidence="14">
    <name type="scientific">Notodromas monacha</name>
    <dbReference type="NCBI Taxonomy" id="399045"/>
    <lineage>
        <taxon>Eukaryota</taxon>
        <taxon>Metazoa</taxon>
        <taxon>Ecdysozoa</taxon>
        <taxon>Arthropoda</taxon>
        <taxon>Crustacea</taxon>
        <taxon>Oligostraca</taxon>
        <taxon>Ostracoda</taxon>
        <taxon>Podocopa</taxon>
        <taxon>Podocopida</taxon>
        <taxon>Cypridocopina</taxon>
        <taxon>Cypridoidea</taxon>
        <taxon>Cyprididae</taxon>
        <taxon>Notodromas</taxon>
    </lineage>
</organism>
<dbReference type="PRINTS" id="PR00237">
    <property type="entry name" value="GPCRRHODOPSN"/>
</dbReference>
<evidence type="ECO:0000256" key="3">
    <source>
        <dbReference type="ARBA" id="ARBA00022475"/>
    </source>
</evidence>
<proteinExistence type="inferred from homology"/>
<evidence type="ECO:0000256" key="6">
    <source>
        <dbReference type="ARBA" id="ARBA00023040"/>
    </source>
</evidence>
<feature type="transmembrane region" description="Helical" evidence="12">
    <location>
        <begin position="154"/>
        <end position="178"/>
    </location>
</feature>
<dbReference type="CDD" id="cd15210">
    <property type="entry name" value="7tmA_GPR84-like"/>
    <property type="match status" value="1"/>
</dbReference>
<keyword evidence="6 10" id="KW-0297">G-protein coupled receptor</keyword>
<feature type="transmembrane region" description="Helical" evidence="12">
    <location>
        <begin position="27"/>
        <end position="47"/>
    </location>
</feature>
<dbReference type="SUPFAM" id="SSF81321">
    <property type="entry name" value="Family A G protein-coupled receptor-like"/>
    <property type="match status" value="1"/>
</dbReference>
<evidence type="ECO:0000256" key="1">
    <source>
        <dbReference type="ARBA" id="ARBA00004651"/>
    </source>
</evidence>
<dbReference type="EMBL" id="OA886847">
    <property type="protein sequence ID" value="CAD7283096.1"/>
    <property type="molecule type" value="Genomic_DNA"/>
</dbReference>
<evidence type="ECO:0000256" key="4">
    <source>
        <dbReference type="ARBA" id="ARBA00022692"/>
    </source>
</evidence>
<keyword evidence="4 10" id="KW-0812">Transmembrane</keyword>
<feature type="region of interest" description="Disordered" evidence="11">
    <location>
        <begin position="286"/>
        <end position="306"/>
    </location>
</feature>
<dbReference type="FunFam" id="1.20.1070.10:FF:000312">
    <property type="entry name" value="protein trapped in endoderm-1"/>
    <property type="match status" value="1"/>
</dbReference>
<dbReference type="Gene3D" id="1.20.1070.10">
    <property type="entry name" value="Rhodopsin 7-helix transmembrane proteins"/>
    <property type="match status" value="1"/>
</dbReference>
<keyword evidence="9 10" id="KW-0807">Transducer</keyword>
<keyword evidence="3" id="KW-1003">Cell membrane</keyword>
<keyword evidence="5 12" id="KW-1133">Transmembrane helix</keyword>
<dbReference type="GO" id="GO:0004930">
    <property type="term" value="F:G protein-coupled receptor activity"/>
    <property type="evidence" value="ECO:0007669"/>
    <property type="project" value="UniProtKB-KW"/>
</dbReference>
<evidence type="ECO:0000313" key="15">
    <source>
        <dbReference type="Proteomes" id="UP000678499"/>
    </source>
</evidence>